<dbReference type="Gene3D" id="1.10.132.20">
    <property type="entry name" value="Ribosome-recycling factor"/>
    <property type="match status" value="1"/>
</dbReference>
<dbReference type="FunFam" id="3.30.1360.40:FF:000001">
    <property type="entry name" value="Ribosome-recycling factor"/>
    <property type="match status" value="1"/>
</dbReference>
<evidence type="ECO:0000256" key="7">
    <source>
        <dbReference type="SAM" id="Coils"/>
    </source>
</evidence>
<evidence type="ECO:0000256" key="4">
    <source>
        <dbReference type="ARBA" id="ARBA00022917"/>
    </source>
</evidence>
<comment type="subcellular location">
    <subcellularLocation>
        <location evidence="1 6">Cytoplasm</location>
    </subcellularLocation>
</comment>
<dbReference type="AlphaFoldDB" id="A0A2N3IJL2"/>
<dbReference type="Gene3D" id="3.30.1360.40">
    <property type="match status" value="1"/>
</dbReference>
<gene>
    <name evidence="6" type="primary">frr</name>
    <name evidence="9" type="ORF">Rain11_0424</name>
</gene>
<dbReference type="SUPFAM" id="SSF55194">
    <property type="entry name" value="Ribosome recycling factor, RRF"/>
    <property type="match status" value="1"/>
</dbReference>
<sequence length="187" mass="21159">MEDEIKMYLDEAQEMMKKAVSHTQSELAKIRAGKAMPSMLDGILVEYYGVNMPINQIATINTPDARTLTIRPFEKGSISAIEKAIKDSDLGINPQNNGEMIILNIPPLTEERRKQLVKQVKQEIENGKISVRNARKEINEALRKLQKEGAAEDAIKKAEDSVQKYTDSYIHKLDEIMTTKEAEIMKV</sequence>
<evidence type="ECO:0000256" key="2">
    <source>
        <dbReference type="ARBA" id="ARBA00005912"/>
    </source>
</evidence>
<dbReference type="HAMAP" id="MF_00040">
    <property type="entry name" value="RRF"/>
    <property type="match status" value="1"/>
</dbReference>
<dbReference type="InterPro" id="IPR023584">
    <property type="entry name" value="Ribosome_recyc_fac_dom"/>
</dbReference>
<reference evidence="9 10" key="1">
    <citation type="submission" date="2017-06" db="EMBL/GenBank/DDBJ databases">
        <title>Raineya orbicola gen. nov., sp. nov. a slightly thermophilic bacterium of the phylum Bacteroidetes and the description of Raineyaceae fam. nov.</title>
        <authorList>
            <person name="Albuquerque L."/>
            <person name="Polonia A.R.M."/>
            <person name="Barroso C."/>
            <person name="Froufe H.J.C."/>
            <person name="Lage O."/>
            <person name="Lobo-Da-Cunha A."/>
            <person name="Egas C."/>
            <person name="Da Costa M.S."/>
        </authorList>
    </citation>
    <scope>NUCLEOTIDE SEQUENCE [LARGE SCALE GENOMIC DNA]</scope>
    <source>
        <strain evidence="9 10">SPSPC-11</strain>
    </source>
</reference>
<evidence type="ECO:0000313" key="10">
    <source>
        <dbReference type="Proteomes" id="UP000233387"/>
    </source>
</evidence>
<dbReference type="FunFam" id="1.10.132.20:FF:000001">
    <property type="entry name" value="Ribosome-recycling factor"/>
    <property type="match status" value="1"/>
</dbReference>
<evidence type="ECO:0000256" key="6">
    <source>
        <dbReference type="HAMAP-Rule" id="MF_00040"/>
    </source>
</evidence>
<dbReference type="RefSeq" id="WP_101357690.1">
    <property type="nucleotide sequence ID" value="NZ_NKXO01000005.1"/>
</dbReference>
<dbReference type="PANTHER" id="PTHR20982:SF3">
    <property type="entry name" value="MITOCHONDRIAL RIBOSOME RECYCLING FACTOR PSEUDO 1"/>
    <property type="match status" value="1"/>
</dbReference>
<dbReference type="EMBL" id="NKXO01000005">
    <property type="protein sequence ID" value="PKQ70504.1"/>
    <property type="molecule type" value="Genomic_DNA"/>
</dbReference>
<feature type="coiled-coil region" evidence="7">
    <location>
        <begin position="117"/>
        <end position="151"/>
    </location>
</feature>
<dbReference type="CDD" id="cd00520">
    <property type="entry name" value="RRF"/>
    <property type="match status" value="1"/>
</dbReference>
<accession>A0A2N3IJL2</accession>
<dbReference type="Pfam" id="PF01765">
    <property type="entry name" value="RRF"/>
    <property type="match status" value="1"/>
</dbReference>
<comment type="function">
    <text evidence="5 6">Responsible for the release of ribosomes from messenger RNA at the termination of protein biosynthesis. May increase the efficiency of translation by recycling ribosomes from one round of translation to another.</text>
</comment>
<proteinExistence type="inferred from homology"/>
<keyword evidence="10" id="KW-1185">Reference proteome</keyword>
<dbReference type="Proteomes" id="UP000233387">
    <property type="component" value="Unassembled WGS sequence"/>
</dbReference>
<evidence type="ECO:0000256" key="1">
    <source>
        <dbReference type="ARBA" id="ARBA00004496"/>
    </source>
</evidence>
<evidence type="ECO:0000313" key="9">
    <source>
        <dbReference type="EMBL" id="PKQ70504.1"/>
    </source>
</evidence>
<dbReference type="OrthoDB" id="9804006at2"/>
<comment type="caution">
    <text evidence="9">The sequence shown here is derived from an EMBL/GenBank/DDBJ whole genome shotgun (WGS) entry which is preliminary data.</text>
</comment>
<protein>
    <recommendedName>
        <fullName evidence="6">Ribosome-recycling factor</fullName>
        <shortName evidence="6">RRF</shortName>
    </recommendedName>
    <alternativeName>
        <fullName evidence="6">Ribosome-releasing factor</fullName>
    </alternativeName>
</protein>
<evidence type="ECO:0000259" key="8">
    <source>
        <dbReference type="Pfam" id="PF01765"/>
    </source>
</evidence>
<dbReference type="GO" id="GO:0043023">
    <property type="term" value="F:ribosomal large subunit binding"/>
    <property type="evidence" value="ECO:0007669"/>
    <property type="project" value="TreeGrafter"/>
</dbReference>
<evidence type="ECO:0000256" key="3">
    <source>
        <dbReference type="ARBA" id="ARBA00022490"/>
    </source>
</evidence>
<dbReference type="PANTHER" id="PTHR20982">
    <property type="entry name" value="RIBOSOME RECYCLING FACTOR"/>
    <property type="match status" value="1"/>
</dbReference>
<feature type="domain" description="Ribosome recycling factor" evidence="8">
    <location>
        <begin position="24"/>
        <end position="185"/>
    </location>
</feature>
<organism evidence="9 10">
    <name type="scientific">Raineya orbicola</name>
    <dbReference type="NCBI Taxonomy" id="2016530"/>
    <lineage>
        <taxon>Bacteria</taxon>
        <taxon>Pseudomonadati</taxon>
        <taxon>Bacteroidota</taxon>
        <taxon>Cytophagia</taxon>
        <taxon>Cytophagales</taxon>
        <taxon>Raineyaceae</taxon>
        <taxon>Raineya</taxon>
    </lineage>
</organism>
<dbReference type="NCBIfam" id="TIGR00496">
    <property type="entry name" value="frr"/>
    <property type="match status" value="1"/>
</dbReference>
<name>A0A2N3IJL2_9BACT</name>
<evidence type="ECO:0000256" key="5">
    <source>
        <dbReference type="ARBA" id="ARBA00025050"/>
    </source>
</evidence>
<comment type="similarity">
    <text evidence="2 6">Belongs to the RRF family.</text>
</comment>
<dbReference type="InterPro" id="IPR002661">
    <property type="entry name" value="Ribosome_recyc_fac"/>
</dbReference>
<dbReference type="GO" id="GO:0005737">
    <property type="term" value="C:cytoplasm"/>
    <property type="evidence" value="ECO:0007669"/>
    <property type="project" value="UniProtKB-SubCell"/>
</dbReference>
<keyword evidence="7" id="KW-0175">Coiled coil</keyword>
<keyword evidence="4 6" id="KW-0648">Protein biosynthesis</keyword>
<dbReference type="InterPro" id="IPR036191">
    <property type="entry name" value="RRF_sf"/>
</dbReference>
<dbReference type="GO" id="GO:0006415">
    <property type="term" value="P:translational termination"/>
    <property type="evidence" value="ECO:0007669"/>
    <property type="project" value="UniProtKB-UniRule"/>
</dbReference>
<keyword evidence="3 6" id="KW-0963">Cytoplasm</keyword>